<dbReference type="GeneID" id="59330588"/>
<sequence>MSRLVAECGPLRPPAATYLVRGEIESRDTSAPIRINDSTNARPSSHDPEKERFRRHTRPSRSSSYQHSRVICADDGDDVDDNESKEHAFWILIYLSALSPLLALSIAPYTLLMGTLLLLLFPLCFCLKQIPVCAHCRHFLSPLLVFQLKLVYSSCDRDDTVHSETSGIMVLVLVSMLSPLYAMAIAVAAWVAGVFWFYTAMLGNPDGREDRDDGRETVLAVRGWWERWLIQCLEPKRSSTLRDGGPESGC</sequence>
<reference evidence="3 4" key="1">
    <citation type="journal article" date="2020" name="Genomics">
        <title>Complete, high-quality genomes from long-read metagenomic sequencing of two wolf lichen thalli reveals enigmatic genome architecture.</title>
        <authorList>
            <person name="McKenzie S.K."/>
            <person name="Walston R.F."/>
            <person name="Allen J.L."/>
        </authorList>
    </citation>
    <scope>NUCLEOTIDE SEQUENCE [LARGE SCALE GENOMIC DNA]</scope>
    <source>
        <strain evidence="3">WasteWater1</strain>
    </source>
</reference>
<evidence type="ECO:0000256" key="1">
    <source>
        <dbReference type="SAM" id="MobiDB-lite"/>
    </source>
</evidence>
<proteinExistence type="predicted"/>
<comment type="caution">
    <text evidence="3">The sequence shown here is derived from an EMBL/GenBank/DDBJ whole genome shotgun (WGS) entry which is preliminary data.</text>
</comment>
<feature type="transmembrane region" description="Helical" evidence="2">
    <location>
        <begin position="88"/>
        <end position="109"/>
    </location>
</feature>
<keyword evidence="2" id="KW-0472">Membrane</keyword>
<gene>
    <name evidence="3" type="ORF">HO133_002174</name>
</gene>
<dbReference type="EMBL" id="JACCJB010000014">
    <property type="protein sequence ID" value="KAF6221319.1"/>
    <property type="molecule type" value="Genomic_DNA"/>
</dbReference>
<organism evidence="3 4">
    <name type="scientific">Letharia lupina</name>
    <dbReference type="NCBI Taxonomy" id="560253"/>
    <lineage>
        <taxon>Eukaryota</taxon>
        <taxon>Fungi</taxon>
        <taxon>Dikarya</taxon>
        <taxon>Ascomycota</taxon>
        <taxon>Pezizomycotina</taxon>
        <taxon>Lecanoromycetes</taxon>
        <taxon>OSLEUM clade</taxon>
        <taxon>Lecanoromycetidae</taxon>
        <taxon>Lecanorales</taxon>
        <taxon>Lecanorineae</taxon>
        <taxon>Parmeliaceae</taxon>
        <taxon>Letharia</taxon>
    </lineage>
</organism>
<protein>
    <submittedName>
        <fullName evidence="3">Uncharacterized protein</fullName>
    </submittedName>
</protein>
<accession>A0A8H6CDM9</accession>
<evidence type="ECO:0000313" key="4">
    <source>
        <dbReference type="Proteomes" id="UP000593566"/>
    </source>
</evidence>
<name>A0A8H6CDM9_9LECA</name>
<keyword evidence="2" id="KW-1133">Transmembrane helix</keyword>
<dbReference type="RefSeq" id="XP_037150754.1">
    <property type="nucleotide sequence ID" value="XM_037293101.1"/>
</dbReference>
<evidence type="ECO:0000313" key="3">
    <source>
        <dbReference type="EMBL" id="KAF6221319.1"/>
    </source>
</evidence>
<evidence type="ECO:0000256" key="2">
    <source>
        <dbReference type="SAM" id="Phobius"/>
    </source>
</evidence>
<feature type="region of interest" description="Disordered" evidence="1">
    <location>
        <begin position="29"/>
        <end position="66"/>
    </location>
</feature>
<keyword evidence="2" id="KW-0812">Transmembrane</keyword>
<dbReference type="AlphaFoldDB" id="A0A8H6CDM9"/>
<feature type="transmembrane region" description="Helical" evidence="2">
    <location>
        <begin position="168"/>
        <end position="198"/>
    </location>
</feature>
<dbReference type="Proteomes" id="UP000593566">
    <property type="component" value="Unassembled WGS sequence"/>
</dbReference>
<keyword evidence="4" id="KW-1185">Reference proteome</keyword>